<keyword evidence="3 5" id="KW-0808">Transferase</keyword>
<keyword evidence="6" id="KW-1185">Reference proteome</keyword>
<evidence type="ECO:0000313" key="6">
    <source>
        <dbReference type="Proteomes" id="UP001549749"/>
    </source>
</evidence>
<dbReference type="SUPFAM" id="SSF53448">
    <property type="entry name" value="Nucleotide-diphospho-sugar transferases"/>
    <property type="match status" value="1"/>
</dbReference>
<feature type="domain" description="Glycosyltransferase 2-like" evidence="4">
    <location>
        <begin position="8"/>
        <end position="166"/>
    </location>
</feature>
<proteinExistence type="inferred from homology"/>
<dbReference type="EC" id="2.4.-.-" evidence="5"/>
<evidence type="ECO:0000256" key="2">
    <source>
        <dbReference type="ARBA" id="ARBA00022676"/>
    </source>
</evidence>
<dbReference type="GO" id="GO:0016757">
    <property type="term" value="F:glycosyltransferase activity"/>
    <property type="evidence" value="ECO:0007669"/>
    <property type="project" value="UniProtKB-KW"/>
</dbReference>
<protein>
    <submittedName>
        <fullName evidence="5">Glycosyltransferase</fullName>
        <ecNumber evidence="5">2.4.-.-</ecNumber>
    </submittedName>
</protein>
<keyword evidence="2 5" id="KW-0328">Glycosyltransferase</keyword>
<dbReference type="Gene3D" id="3.90.550.10">
    <property type="entry name" value="Spore Coat Polysaccharide Biosynthesis Protein SpsA, Chain A"/>
    <property type="match status" value="1"/>
</dbReference>
<dbReference type="EMBL" id="JBEXAC010000002">
    <property type="protein sequence ID" value="MET6998758.1"/>
    <property type="molecule type" value="Genomic_DNA"/>
</dbReference>
<sequence length="339" mass="39031">MKIYPMVSVIIPCFNSSMFMREAIESIMNQSYPELEILLIDDGSTDNTLDIIQELSALDGRIKLVRNERNLKLVNTLNKGISLCNGKYIARMDADDIACPLRIEKQVAYMETHPEIGLLGSFIEEFDDKRIIGRGIQPISDERIRAYIFTASAFFHPGVLIRRDVLSAHNLQYEEQFTIGQDHALWINMLQHTKAANIPEILLRYRVNAQSLTQVSNRNRSSRRVVLKAIYRSAISKAGLQLSDEELSLYSCSMAKQDVIEVVDADVSDLIKLYDKVIKYAVKNQGINRSYLKKYLAIRFIAFLFYTNAKKRPYQVVKSIFSSYFYVGIYAFIMRKYQL</sequence>
<dbReference type="InterPro" id="IPR050834">
    <property type="entry name" value="Glycosyltransf_2"/>
</dbReference>
<dbReference type="Proteomes" id="UP001549749">
    <property type="component" value="Unassembled WGS sequence"/>
</dbReference>
<comment type="similarity">
    <text evidence="1">Belongs to the glycosyltransferase 2 family.</text>
</comment>
<evidence type="ECO:0000256" key="1">
    <source>
        <dbReference type="ARBA" id="ARBA00006739"/>
    </source>
</evidence>
<dbReference type="InterPro" id="IPR029044">
    <property type="entry name" value="Nucleotide-diphossugar_trans"/>
</dbReference>
<reference evidence="5 6" key="1">
    <citation type="submission" date="2024-06" db="EMBL/GenBank/DDBJ databases">
        <title>Chitinophaga defluvii sp. nov., isolated from municipal sewage.</title>
        <authorList>
            <person name="Zhang L."/>
        </authorList>
    </citation>
    <scope>NUCLEOTIDE SEQUENCE [LARGE SCALE GENOMIC DNA]</scope>
    <source>
        <strain evidence="5 6">H8</strain>
    </source>
</reference>
<dbReference type="PANTHER" id="PTHR43685:SF5">
    <property type="entry name" value="GLYCOSYLTRANSFERASE EPSE-RELATED"/>
    <property type="match status" value="1"/>
</dbReference>
<evidence type="ECO:0000259" key="4">
    <source>
        <dbReference type="Pfam" id="PF00535"/>
    </source>
</evidence>
<accession>A0ABV2T6W0</accession>
<evidence type="ECO:0000313" key="5">
    <source>
        <dbReference type="EMBL" id="MET6998758.1"/>
    </source>
</evidence>
<dbReference type="Pfam" id="PF00535">
    <property type="entry name" value="Glycos_transf_2"/>
    <property type="match status" value="1"/>
</dbReference>
<dbReference type="PANTHER" id="PTHR43685">
    <property type="entry name" value="GLYCOSYLTRANSFERASE"/>
    <property type="match status" value="1"/>
</dbReference>
<dbReference type="InterPro" id="IPR001173">
    <property type="entry name" value="Glyco_trans_2-like"/>
</dbReference>
<evidence type="ECO:0000256" key="3">
    <source>
        <dbReference type="ARBA" id="ARBA00022679"/>
    </source>
</evidence>
<gene>
    <name evidence="5" type="ORF">ABR189_15350</name>
</gene>
<organism evidence="5 6">
    <name type="scientific">Chitinophaga defluvii</name>
    <dbReference type="NCBI Taxonomy" id="3163343"/>
    <lineage>
        <taxon>Bacteria</taxon>
        <taxon>Pseudomonadati</taxon>
        <taxon>Bacteroidota</taxon>
        <taxon>Chitinophagia</taxon>
        <taxon>Chitinophagales</taxon>
        <taxon>Chitinophagaceae</taxon>
        <taxon>Chitinophaga</taxon>
    </lineage>
</organism>
<comment type="caution">
    <text evidence="5">The sequence shown here is derived from an EMBL/GenBank/DDBJ whole genome shotgun (WGS) entry which is preliminary data.</text>
</comment>
<name>A0ABV2T6W0_9BACT</name>